<evidence type="ECO:0000313" key="3">
    <source>
        <dbReference type="EMBL" id="UOG76729.1"/>
    </source>
</evidence>
<gene>
    <name evidence="3" type="ORF">MTX78_09020</name>
</gene>
<protein>
    <submittedName>
        <fullName evidence="3">Prolyl oligopeptidase family serine peptidase</fullName>
    </submittedName>
</protein>
<dbReference type="PANTHER" id="PTHR43037:SF1">
    <property type="entry name" value="BLL1128 PROTEIN"/>
    <property type="match status" value="1"/>
</dbReference>
<dbReference type="InterPro" id="IPR000801">
    <property type="entry name" value="Esterase-like"/>
</dbReference>
<keyword evidence="4" id="KW-1185">Reference proteome</keyword>
<dbReference type="Pfam" id="PF00756">
    <property type="entry name" value="Esterase"/>
    <property type="match status" value="1"/>
</dbReference>
<evidence type="ECO:0000313" key="4">
    <source>
        <dbReference type="Proteomes" id="UP000831113"/>
    </source>
</evidence>
<dbReference type="Gene3D" id="3.40.50.1820">
    <property type="entry name" value="alpha/beta hydrolase"/>
    <property type="match status" value="1"/>
</dbReference>
<sequence length="226" mass="24139">MTLWALLLLVVATSATAAKPGPTGFLNRSLTVAGAVYRYQVYVPADFYAQKAKKWPIILFLHGAGERGSDGLAHTQVGLPANIRLHVERWPAVVVMPQCPAERYWTEPAMQTMALAALAEEQKNYNPDPARVYLTGLSMGGYGSWLMASQHPELFAAVVPICGGAYLPAHRAKQFPAQPPGLYETIARGIAGSAPVWAFHGASDSVVPVTETQQLVAALKTAGGSV</sequence>
<evidence type="ECO:0000256" key="1">
    <source>
        <dbReference type="ARBA" id="ARBA00022729"/>
    </source>
</evidence>
<name>A0ABY4D2G2_9BACT</name>
<dbReference type="InterPro" id="IPR029058">
    <property type="entry name" value="AB_hydrolase_fold"/>
</dbReference>
<feature type="chain" id="PRO_5047075718" evidence="2">
    <location>
        <begin position="18"/>
        <end position="226"/>
    </location>
</feature>
<dbReference type="PANTHER" id="PTHR43037">
    <property type="entry name" value="UNNAMED PRODUCT-RELATED"/>
    <property type="match status" value="1"/>
</dbReference>
<reference evidence="3 4" key="1">
    <citation type="submission" date="2022-03" db="EMBL/GenBank/DDBJ databases">
        <title>Hymenobactersp. isolated from the air.</title>
        <authorList>
            <person name="Won M."/>
            <person name="Kwon S.-W."/>
        </authorList>
    </citation>
    <scope>NUCLEOTIDE SEQUENCE [LARGE SCALE GENOMIC DNA]</scope>
    <source>
        <strain evidence="3 4">KACC 21982</strain>
    </source>
</reference>
<organism evidence="3 4">
    <name type="scientific">Hymenobacter tibetensis</name>
    <dbReference type="NCBI Taxonomy" id="497967"/>
    <lineage>
        <taxon>Bacteria</taxon>
        <taxon>Pseudomonadati</taxon>
        <taxon>Bacteroidota</taxon>
        <taxon>Cytophagia</taxon>
        <taxon>Cytophagales</taxon>
        <taxon>Hymenobacteraceae</taxon>
        <taxon>Hymenobacter</taxon>
    </lineage>
</organism>
<dbReference type="EMBL" id="CP094669">
    <property type="protein sequence ID" value="UOG76729.1"/>
    <property type="molecule type" value="Genomic_DNA"/>
</dbReference>
<dbReference type="Proteomes" id="UP000831113">
    <property type="component" value="Chromosome"/>
</dbReference>
<feature type="signal peptide" evidence="2">
    <location>
        <begin position="1"/>
        <end position="17"/>
    </location>
</feature>
<accession>A0ABY4D2G2</accession>
<evidence type="ECO:0000256" key="2">
    <source>
        <dbReference type="SAM" id="SignalP"/>
    </source>
</evidence>
<dbReference type="SUPFAM" id="SSF53474">
    <property type="entry name" value="alpha/beta-Hydrolases"/>
    <property type="match status" value="1"/>
</dbReference>
<dbReference type="InterPro" id="IPR050955">
    <property type="entry name" value="Plant_Biomass_Hydrol_Est"/>
</dbReference>
<keyword evidence="1 2" id="KW-0732">Signal</keyword>
<dbReference type="RefSeq" id="WP_243801879.1">
    <property type="nucleotide sequence ID" value="NZ_CP094669.1"/>
</dbReference>
<proteinExistence type="predicted"/>